<organism evidence="2 3">
    <name type="scientific">Strongyloides venezuelensis</name>
    <name type="common">Threadworm</name>
    <dbReference type="NCBI Taxonomy" id="75913"/>
    <lineage>
        <taxon>Eukaryota</taxon>
        <taxon>Metazoa</taxon>
        <taxon>Ecdysozoa</taxon>
        <taxon>Nematoda</taxon>
        <taxon>Chromadorea</taxon>
        <taxon>Rhabditida</taxon>
        <taxon>Tylenchina</taxon>
        <taxon>Panagrolaimomorpha</taxon>
        <taxon>Strongyloidoidea</taxon>
        <taxon>Strongyloididae</taxon>
        <taxon>Strongyloides</taxon>
    </lineage>
</organism>
<dbReference type="PANTHER" id="PTHR33064:SF37">
    <property type="entry name" value="RIBONUCLEASE H"/>
    <property type="match status" value="1"/>
</dbReference>
<dbReference type="AlphaFoldDB" id="A0A0K0FJT2"/>
<reference evidence="2" key="1">
    <citation type="submission" date="2014-07" db="EMBL/GenBank/DDBJ databases">
        <authorList>
            <person name="Martin A.A"/>
            <person name="De Silva N."/>
        </authorList>
    </citation>
    <scope>NUCLEOTIDE SEQUENCE</scope>
</reference>
<dbReference type="WBParaSite" id="SVE_0915800.1">
    <property type="protein sequence ID" value="SVE_0915800.1"/>
    <property type="gene ID" value="SVE_0915800"/>
</dbReference>
<dbReference type="InterPro" id="IPR043502">
    <property type="entry name" value="DNA/RNA_pol_sf"/>
</dbReference>
<reference evidence="3" key="2">
    <citation type="submission" date="2015-08" db="UniProtKB">
        <authorList>
            <consortium name="WormBaseParasite"/>
        </authorList>
    </citation>
    <scope>IDENTIFICATION</scope>
</reference>
<dbReference type="STRING" id="75913.A0A0K0FJT2"/>
<protein>
    <submittedName>
        <fullName evidence="3">RT_RNaseH_2 domain-containing protein</fullName>
    </submittedName>
</protein>
<name>A0A0K0FJT2_STRVS</name>
<evidence type="ECO:0000259" key="1">
    <source>
        <dbReference type="Pfam" id="PF17919"/>
    </source>
</evidence>
<dbReference type="Pfam" id="PF17919">
    <property type="entry name" value="RT_RNaseH_2"/>
    <property type="match status" value="1"/>
</dbReference>
<evidence type="ECO:0000313" key="2">
    <source>
        <dbReference type="Proteomes" id="UP000035680"/>
    </source>
</evidence>
<keyword evidence="2" id="KW-1185">Reference proteome</keyword>
<dbReference type="SUPFAM" id="SSF56672">
    <property type="entry name" value="DNA/RNA polymerases"/>
    <property type="match status" value="1"/>
</dbReference>
<evidence type="ECO:0000313" key="3">
    <source>
        <dbReference type="WBParaSite" id="SVE_0915800.1"/>
    </source>
</evidence>
<sequence length="274" mass="31834">MLRTGMIESSRSPYLLRVVLVRKKDQQWRFVVDFRGINILREQQTHVIFRIDKITEVAAEVFNKLQVPLINTTTLSSPDNTKNYTFFTDTSFQGLGSALVQQDKLIAFAFRSLKSAEKKYLIIKLKALELIYALKQFRHNSLLALLKNKELTGDDNNVADYLSRDSFIGNDVTNKFLNEVLSLNSQPPYNVDKFLEFYDDKEKKIISKTEKIRTPSGSRIYVSQLLREKLLDTFYLHPFLGRHLSYDKINGKFKKQPGRLIEIHNKTLSHPNEV</sequence>
<dbReference type="InterPro" id="IPR051320">
    <property type="entry name" value="Viral_Replic_Matur_Polypro"/>
</dbReference>
<accession>A0A0K0FJT2</accession>
<feature type="domain" description="Reverse transcriptase/retrotransposon-derived protein RNase H-like" evidence="1">
    <location>
        <begin position="55"/>
        <end position="139"/>
    </location>
</feature>
<dbReference type="Gene3D" id="3.10.10.10">
    <property type="entry name" value="HIV Type 1 Reverse Transcriptase, subunit A, domain 1"/>
    <property type="match status" value="1"/>
</dbReference>
<dbReference type="Proteomes" id="UP000035680">
    <property type="component" value="Unassembled WGS sequence"/>
</dbReference>
<dbReference type="InterPro" id="IPR041577">
    <property type="entry name" value="RT_RNaseH_2"/>
</dbReference>
<dbReference type="PANTHER" id="PTHR33064">
    <property type="entry name" value="POL PROTEIN"/>
    <property type="match status" value="1"/>
</dbReference>
<proteinExistence type="predicted"/>